<evidence type="ECO:0000313" key="2">
    <source>
        <dbReference type="Proteomes" id="UP001291623"/>
    </source>
</evidence>
<organism evidence="1 2">
    <name type="scientific">Anisodus tanguticus</name>
    <dbReference type="NCBI Taxonomy" id="243964"/>
    <lineage>
        <taxon>Eukaryota</taxon>
        <taxon>Viridiplantae</taxon>
        <taxon>Streptophyta</taxon>
        <taxon>Embryophyta</taxon>
        <taxon>Tracheophyta</taxon>
        <taxon>Spermatophyta</taxon>
        <taxon>Magnoliopsida</taxon>
        <taxon>eudicotyledons</taxon>
        <taxon>Gunneridae</taxon>
        <taxon>Pentapetalae</taxon>
        <taxon>asterids</taxon>
        <taxon>lamiids</taxon>
        <taxon>Solanales</taxon>
        <taxon>Solanaceae</taxon>
        <taxon>Solanoideae</taxon>
        <taxon>Hyoscyameae</taxon>
        <taxon>Anisodus</taxon>
    </lineage>
</organism>
<gene>
    <name evidence="1" type="ORF">RND71_005956</name>
</gene>
<accession>A0AAE1VVD2</accession>
<proteinExistence type="predicted"/>
<comment type="caution">
    <text evidence="1">The sequence shown here is derived from an EMBL/GenBank/DDBJ whole genome shotgun (WGS) entry which is preliminary data.</text>
</comment>
<dbReference type="AlphaFoldDB" id="A0AAE1VVD2"/>
<evidence type="ECO:0000313" key="1">
    <source>
        <dbReference type="EMBL" id="KAK4375279.1"/>
    </source>
</evidence>
<keyword evidence="2" id="KW-1185">Reference proteome</keyword>
<sequence>MDLPIAHDHPPPMKNTNSNQLIVDVWAWKRMEWQAVLSESAKFMFVLVVLQALFNGKSATSMVIQPSRVTTVLIMHVKQVPNNKWLLILPNLPR</sequence>
<dbReference type="Proteomes" id="UP001291623">
    <property type="component" value="Unassembled WGS sequence"/>
</dbReference>
<name>A0AAE1VVD2_9SOLA</name>
<protein>
    <submittedName>
        <fullName evidence="1">Uncharacterized protein</fullName>
    </submittedName>
</protein>
<dbReference type="EMBL" id="JAVYJV010000003">
    <property type="protein sequence ID" value="KAK4375279.1"/>
    <property type="molecule type" value="Genomic_DNA"/>
</dbReference>
<reference evidence="1" key="1">
    <citation type="submission" date="2023-12" db="EMBL/GenBank/DDBJ databases">
        <title>Genome assembly of Anisodus tanguticus.</title>
        <authorList>
            <person name="Wang Y.-J."/>
        </authorList>
    </citation>
    <scope>NUCLEOTIDE SEQUENCE</scope>
    <source>
        <strain evidence="1">KB-2021</strain>
        <tissue evidence="1">Leaf</tissue>
    </source>
</reference>